<proteinExistence type="predicted"/>
<accession>A0A397TJ76</accession>
<dbReference type="EMBL" id="QKYT01000022">
    <property type="protein sequence ID" value="RIA98002.1"/>
    <property type="molecule type" value="Genomic_DNA"/>
</dbReference>
<keyword evidence="3" id="KW-1185">Reference proteome</keyword>
<feature type="chain" id="PRO_5017325752" evidence="1">
    <location>
        <begin position="24"/>
        <end position="158"/>
    </location>
</feature>
<feature type="signal peptide" evidence="1">
    <location>
        <begin position="1"/>
        <end position="23"/>
    </location>
</feature>
<sequence>MNKTYFIILFVFFFIIHIKKIHGCHPAGRGCYDRGNYLCGAQVIYANLLPNSILNITVQSPDFEDLGTSAIGHFSMHVDNHGGGYTFFDKPQWVNGCECSNCEHIPVQYTFQEEFDLPTPPKGTWFDIWISIYWGCVNDGGRARDCISEDVHYRDYVK</sequence>
<organism evidence="2 3">
    <name type="scientific">Glomus cerebriforme</name>
    <dbReference type="NCBI Taxonomy" id="658196"/>
    <lineage>
        <taxon>Eukaryota</taxon>
        <taxon>Fungi</taxon>
        <taxon>Fungi incertae sedis</taxon>
        <taxon>Mucoromycota</taxon>
        <taxon>Glomeromycotina</taxon>
        <taxon>Glomeromycetes</taxon>
        <taxon>Glomerales</taxon>
        <taxon>Glomeraceae</taxon>
        <taxon>Glomus</taxon>
    </lineage>
</organism>
<evidence type="ECO:0000313" key="3">
    <source>
        <dbReference type="Proteomes" id="UP000265703"/>
    </source>
</evidence>
<dbReference type="OrthoDB" id="2312876at2759"/>
<dbReference type="Proteomes" id="UP000265703">
    <property type="component" value="Unassembled WGS sequence"/>
</dbReference>
<gene>
    <name evidence="2" type="ORF">C1645_801470</name>
</gene>
<name>A0A397TJ76_9GLOM</name>
<comment type="caution">
    <text evidence="2">The sequence shown here is derived from an EMBL/GenBank/DDBJ whole genome shotgun (WGS) entry which is preliminary data.</text>
</comment>
<reference evidence="2 3" key="1">
    <citation type="submission" date="2018-06" db="EMBL/GenBank/DDBJ databases">
        <title>Comparative genomics reveals the genomic features of Rhizophagus irregularis, R. cerebriforme, R. diaphanum and Gigaspora rosea, and their symbiotic lifestyle signature.</title>
        <authorList>
            <person name="Morin E."/>
            <person name="San Clemente H."/>
            <person name="Chen E.C.H."/>
            <person name="De La Providencia I."/>
            <person name="Hainaut M."/>
            <person name="Kuo A."/>
            <person name="Kohler A."/>
            <person name="Murat C."/>
            <person name="Tang N."/>
            <person name="Roy S."/>
            <person name="Loubradou J."/>
            <person name="Henrissat B."/>
            <person name="Grigoriev I.V."/>
            <person name="Corradi N."/>
            <person name="Roux C."/>
            <person name="Martin F.M."/>
        </authorList>
    </citation>
    <scope>NUCLEOTIDE SEQUENCE [LARGE SCALE GENOMIC DNA]</scope>
    <source>
        <strain evidence="2 3">DAOM 227022</strain>
    </source>
</reference>
<dbReference type="AlphaFoldDB" id="A0A397TJ76"/>
<keyword evidence="1" id="KW-0732">Signal</keyword>
<evidence type="ECO:0000313" key="2">
    <source>
        <dbReference type="EMBL" id="RIA98002.1"/>
    </source>
</evidence>
<protein>
    <submittedName>
        <fullName evidence="2">Uncharacterized protein</fullName>
    </submittedName>
</protein>
<evidence type="ECO:0000256" key="1">
    <source>
        <dbReference type="SAM" id="SignalP"/>
    </source>
</evidence>